<dbReference type="STRING" id="368407.Memar_0219"/>
<dbReference type="EMBL" id="CP000562">
    <property type="protein sequence ID" value="ABN56153.1"/>
    <property type="molecule type" value="Genomic_DNA"/>
</dbReference>
<dbReference type="KEGG" id="mem:Memar_0219"/>
<name>A3CS03_METMJ</name>
<evidence type="ECO:0000313" key="2">
    <source>
        <dbReference type="Proteomes" id="UP000002146"/>
    </source>
</evidence>
<gene>
    <name evidence="1" type="ordered locus">Memar_0219</name>
</gene>
<dbReference type="Proteomes" id="UP000002146">
    <property type="component" value="Chromosome"/>
</dbReference>
<dbReference type="HOGENOM" id="CLU_3194537_0_0_2"/>
<proteinExistence type="predicted"/>
<organism evidence="1 2">
    <name type="scientific">Methanoculleus marisnigri (strain ATCC 35101 / DSM 1498 / JR1)</name>
    <dbReference type="NCBI Taxonomy" id="368407"/>
    <lineage>
        <taxon>Archaea</taxon>
        <taxon>Methanobacteriati</taxon>
        <taxon>Methanobacteriota</taxon>
        <taxon>Stenosarchaea group</taxon>
        <taxon>Methanomicrobia</taxon>
        <taxon>Methanomicrobiales</taxon>
        <taxon>Methanomicrobiaceae</taxon>
        <taxon>Methanoculleus</taxon>
    </lineage>
</organism>
<accession>A3CS03</accession>
<dbReference type="AlphaFoldDB" id="A3CS03"/>
<evidence type="ECO:0000313" key="1">
    <source>
        <dbReference type="EMBL" id="ABN56153.1"/>
    </source>
</evidence>
<sequence length="45" mass="5547">MNRDRRDINIPRNRYRTRDEIVPGFPGGFGHREWLLKEDKHLRDN</sequence>
<protein>
    <submittedName>
        <fullName evidence="1">Uncharacterized protein</fullName>
    </submittedName>
</protein>
<keyword evidence="2" id="KW-1185">Reference proteome</keyword>
<reference evidence="1 2" key="1">
    <citation type="journal article" date="2009" name="Stand. Genomic Sci.">
        <title>Complete genome sequence of Methanoculleus marisnigri Romesser et al. 1981 type strain JR1.</title>
        <authorList>
            <person name="Anderson I.J."/>
            <person name="Sieprawska-Lupa M."/>
            <person name="Lapidus A."/>
            <person name="Nolan M."/>
            <person name="Copeland A."/>
            <person name="Glavina Del Rio T."/>
            <person name="Tice H."/>
            <person name="Dalin E."/>
            <person name="Barry K."/>
            <person name="Saunders E."/>
            <person name="Han C."/>
            <person name="Brettin T."/>
            <person name="Detter J.C."/>
            <person name="Bruce D."/>
            <person name="Mikhailova N."/>
            <person name="Pitluck S."/>
            <person name="Hauser L."/>
            <person name="Land M."/>
            <person name="Lucas S."/>
            <person name="Richardson P."/>
            <person name="Whitman W.B."/>
            <person name="Kyrpides N.C."/>
        </authorList>
    </citation>
    <scope>NUCLEOTIDE SEQUENCE [LARGE SCALE GENOMIC DNA]</scope>
    <source>
        <strain evidence="2">ATCC 35101 / DSM 1498 / JR1</strain>
    </source>
</reference>